<reference evidence="1" key="1">
    <citation type="journal article" date="2023" name="G3 (Bethesda)">
        <title>Whole genome assemblies of Zophobas morio and Tenebrio molitor.</title>
        <authorList>
            <person name="Kaur S."/>
            <person name="Stinson S.A."/>
            <person name="diCenzo G.C."/>
        </authorList>
    </citation>
    <scope>NUCLEOTIDE SEQUENCE</scope>
    <source>
        <strain evidence="1">QUZm001</strain>
    </source>
</reference>
<keyword evidence="2" id="KW-1185">Reference proteome</keyword>
<dbReference type="Proteomes" id="UP001168821">
    <property type="component" value="Unassembled WGS sequence"/>
</dbReference>
<evidence type="ECO:0000313" key="2">
    <source>
        <dbReference type="Proteomes" id="UP001168821"/>
    </source>
</evidence>
<dbReference type="AlphaFoldDB" id="A0AA38MF81"/>
<name>A0AA38MF81_9CUCU</name>
<proteinExistence type="predicted"/>
<protein>
    <submittedName>
        <fullName evidence="1">Uncharacterized protein</fullName>
    </submittedName>
</protein>
<evidence type="ECO:0000313" key="1">
    <source>
        <dbReference type="EMBL" id="KAJ3654337.1"/>
    </source>
</evidence>
<comment type="caution">
    <text evidence="1">The sequence shown here is derived from an EMBL/GenBank/DDBJ whole genome shotgun (WGS) entry which is preliminary data.</text>
</comment>
<sequence>MEERLSKVVAEHQKDWETTYRSAVHNTTGQILARIVFGRKLRLPCDILFGSPNEEPKEVIDYVDDLKEMLLRVHKTVRHKIRMVSDRMKTSYDLKGTSAEFQSQNLVMLYNPRKRKGRCPMLSPEWEGPGRRRK</sequence>
<gene>
    <name evidence="1" type="ORF">Zmor_013532</name>
</gene>
<dbReference type="EMBL" id="JALNTZ010000004">
    <property type="protein sequence ID" value="KAJ3654337.1"/>
    <property type="molecule type" value="Genomic_DNA"/>
</dbReference>
<organism evidence="1 2">
    <name type="scientific">Zophobas morio</name>
    <dbReference type="NCBI Taxonomy" id="2755281"/>
    <lineage>
        <taxon>Eukaryota</taxon>
        <taxon>Metazoa</taxon>
        <taxon>Ecdysozoa</taxon>
        <taxon>Arthropoda</taxon>
        <taxon>Hexapoda</taxon>
        <taxon>Insecta</taxon>
        <taxon>Pterygota</taxon>
        <taxon>Neoptera</taxon>
        <taxon>Endopterygota</taxon>
        <taxon>Coleoptera</taxon>
        <taxon>Polyphaga</taxon>
        <taxon>Cucujiformia</taxon>
        <taxon>Tenebrionidae</taxon>
        <taxon>Zophobas</taxon>
    </lineage>
</organism>
<accession>A0AA38MF81</accession>